<dbReference type="AlphaFoldDB" id="A0A815MV80"/>
<sequence>MIVTQFPPSSSTTLSIDLPLPPISQTHSQSTSIHDPGLHRNLSSQHHSVSIRPTSSTLPLPIFSSAPQLPTEQYGSLHQASSIYLAPPPPSLWLAYSSIRCDDILQSFGNGGDCFMEPIFAFF</sequence>
<dbReference type="Proteomes" id="UP000663882">
    <property type="component" value="Unassembled WGS sequence"/>
</dbReference>
<evidence type="ECO:0000313" key="3">
    <source>
        <dbReference type="EMBL" id="CAF4019103.1"/>
    </source>
</evidence>
<reference evidence="1" key="1">
    <citation type="submission" date="2021-02" db="EMBL/GenBank/DDBJ databases">
        <authorList>
            <person name="Nowell W R."/>
        </authorList>
    </citation>
    <scope>NUCLEOTIDE SEQUENCE</scope>
</reference>
<dbReference type="EMBL" id="CAJOAX010007823">
    <property type="protein sequence ID" value="CAF4019103.1"/>
    <property type="molecule type" value="Genomic_DNA"/>
</dbReference>
<accession>A0A815MV80</accession>
<dbReference type="Proteomes" id="UP000663823">
    <property type="component" value="Unassembled WGS sequence"/>
</dbReference>
<dbReference type="EMBL" id="CAJOBE010017185">
    <property type="protein sequence ID" value="CAF4208300.1"/>
    <property type="molecule type" value="Genomic_DNA"/>
</dbReference>
<dbReference type="Proteomes" id="UP000663889">
    <property type="component" value="Unassembled WGS sequence"/>
</dbReference>
<comment type="caution">
    <text evidence="1">The sequence shown here is derived from an EMBL/GenBank/DDBJ whole genome shotgun (WGS) entry which is preliminary data.</text>
</comment>
<dbReference type="OrthoDB" id="10497171at2759"/>
<evidence type="ECO:0000313" key="1">
    <source>
        <dbReference type="EMBL" id="CAF1430084.1"/>
    </source>
</evidence>
<evidence type="ECO:0000313" key="5">
    <source>
        <dbReference type="Proteomes" id="UP000663882"/>
    </source>
</evidence>
<evidence type="ECO:0000313" key="2">
    <source>
        <dbReference type="EMBL" id="CAF1430446.1"/>
    </source>
</evidence>
<organism evidence="1 5">
    <name type="scientific">Rotaria sordida</name>
    <dbReference type="NCBI Taxonomy" id="392033"/>
    <lineage>
        <taxon>Eukaryota</taxon>
        <taxon>Metazoa</taxon>
        <taxon>Spiralia</taxon>
        <taxon>Gnathifera</taxon>
        <taxon>Rotifera</taxon>
        <taxon>Eurotatoria</taxon>
        <taxon>Bdelloidea</taxon>
        <taxon>Philodinida</taxon>
        <taxon>Philodinidae</taxon>
        <taxon>Rotaria</taxon>
    </lineage>
</organism>
<dbReference type="EMBL" id="CAJNOO010005775">
    <property type="protein sequence ID" value="CAF1430084.1"/>
    <property type="molecule type" value="Genomic_DNA"/>
</dbReference>
<name>A0A815MV80_9BILA</name>
<gene>
    <name evidence="4" type="ORF">FNK824_LOCUS36631</name>
    <name evidence="3" type="ORF">OTI717_LOCUS29993</name>
    <name evidence="1" type="ORF">RFH988_LOCUS35910</name>
    <name evidence="2" type="ORF">SEV965_LOCUS32715</name>
</gene>
<dbReference type="Proteomes" id="UP000663874">
    <property type="component" value="Unassembled WGS sequence"/>
</dbReference>
<proteinExistence type="predicted"/>
<protein>
    <submittedName>
        <fullName evidence="1">Uncharacterized protein</fullName>
    </submittedName>
</protein>
<evidence type="ECO:0000313" key="4">
    <source>
        <dbReference type="EMBL" id="CAF4208300.1"/>
    </source>
</evidence>
<dbReference type="EMBL" id="CAJNOU010004184">
    <property type="protein sequence ID" value="CAF1430446.1"/>
    <property type="molecule type" value="Genomic_DNA"/>
</dbReference>